<feature type="transmembrane region" description="Helical" evidence="7">
    <location>
        <begin position="412"/>
        <end position="428"/>
    </location>
</feature>
<evidence type="ECO:0000256" key="4">
    <source>
        <dbReference type="ARBA" id="ARBA00022692"/>
    </source>
</evidence>
<feature type="transmembrane region" description="Helical" evidence="7">
    <location>
        <begin position="390"/>
        <end position="406"/>
    </location>
</feature>
<dbReference type="GO" id="GO:0016020">
    <property type="term" value="C:membrane"/>
    <property type="evidence" value="ECO:0007669"/>
    <property type="project" value="UniProtKB-SubCell"/>
</dbReference>
<evidence type="ECO:0000313" key="10">
    <source>
        <dbReference type="Proteomes" id="UP000192472"/>
    </source>
</evidence>
<keyword evidence="6 7" id="KW-0472">Membrane</keyword>
<proteinExistence type="inferred from homology"/>
<reference evidence="9 10" key="1">
    <citation type="submission" date="2017-04" db="EMBL/GenBank/DDBJ databases">
        <authorList>
            <person name="Afonso C.L."/>
            <person name="Miller P.J."/>
            <person name="Scott M.A."/>
            <person name="Spackman E."/>
            <person name="Goraichik I."/>
            <person name="Dimitrov K.M."/>
            <person name="Suarez D.L."/>
            <person name="Swayne D.E."/>
        </authorList>
    </citation>
    <scope>NUCLEOTIDE SEQUENCE [LARGE SCALE GENOMIC DNA]</scope>
    <source>
        <strain evidence="9 10">DSM 26133</strain>
    </source>
</reference>
<feature type="transmembrane region" description="Helical" evidence="7">
    <location>
        <begin position="232"/>
        <end position="252"/>
    </location>
</feature>
<feature type="transmembrane region" description="Helical" evidence="7">
    <location>
        <begin position="333"/>
        <end position="351"/>
    </location>
</feature>
<feature type="transmembrane region" description="Helical" evidence="7">
    <location>
        <begin position="273"/>
        <end position="297"/>
    </location>
</feature>
<dbReference type="InterPro" id="IPR004842">
    <property type="entry name" value="SLC12A_fam"/>
</dbReference>
<evidence type="ECO:0000256" key="1">
    <source>
        <dbReference type="ARBA" id="ARBA00004141"/>
    </source>
</evidence>
<feature type="transmembrane region" description="Helical" evidence="7">
    <location>
        <begin position="12"/>
        <end position="31"/>
    </location>
</feature>
<keyword evidence="10" id="KW-1185">Reference proteome</keyword>
<comment type="subcellular location">
    <subcellularLocation>
        <location evidence="1">Membrane</location>
        <topology evidence="1">Multi-pass membrane protein</topology>
    </subcellularLocation>
</comment>
<dbReference type="PANTHER" id="PTHR11827">
    <property type="entry name" value="SOLUTE CARRIER FAMILY 12, CATION COTRANSPORTERS"/>
    <property type="match status" value="1"/>
</dbReference>
<dbReference type="Gene3D" id="1.20.1740.10">
    <property type="entry name" value="Amino acid/polyamine transporter I"/>
    <property type="match status" value="1"/>
</dbReference>
<feature type="transmembrane region" description="Helical" evidence="7">
    <location>
        <begin position="37"/>
        <end position="57"/>
    </location>
</feature>
<evidence type="ECO:0000256" key="2">
    <source>
        <dbReference type="ARBA" id="ARBA00010593"/>
    </source>
</evidence>
<evidence type="ECO:0000256" key="5">
    <source>
        <dbReference type="ARBA" id="ARBA00022989"/>
    </source>
</evidence>
<keyword evidence="4 7" id="KW-0812">Transmembrane</keyword>
<dbReference type="Proteomes" id="UP000192472">
    <property type="component" value="Unassembled WGS sequence"/>
</dbReference>
<dbReference type="OrthoDB" id="3181223at2"/>
<dbReference type="AlphaFoldDB" id="A0A1W2GIE6"/>
<comment type="similarity">
    <text evidence="2">Belongs to the SLC12A transporter family.</text>
</comment>
<keyword evidence="5 7" id="KW-1133">Transmembrane helix</keyword>
<dbReference type="RefSeq" id="WP_084373492.1">
    <property type="nucleotide sequence ID" value="NZ_FWYF01000003.1"/>
</dbReference>
<keyword evidence="3" id="KW-0813">Transport</keyword>
<evidence type="ECO:0000256" key="7">
    <source>
        <dbReference type="SAM" id="Phobius"/>
    </source>
</evidence>
<feature type="transmembrane region" description="Helical" evidence="7">
    <location>
        <begin position="357"/>
        <end position="378"/>
    </location>
</feature>
<dbReference type="EMBL" id="FWYF01000003">
    <property type="protein sequence ID" value="SMD36341.1"/>
    <property type="molecule type" value="Genomic_DNA"/>
</dbReference>
<accession>A0A1W2GIE6</accession>
<dbReference type="STRING" id="692418.SAMN04488029_2840"/>
<feature type="domain" description="Amino acid permease/ SLC12A" evidence="8">
    <location>
        <begin position="16"/>
        <end position="450"/>
    </location>
</feature>
<gene>
    <name evidence="9" type="ORF">SAMN04488029_2840</name>
</gene>
<evidence type="ECO:0000313" key="9">
    <source>
        <dbReference type="EMBL" id="SMD36341.1"/>
    </source>
</evidence>
<dbReference type="GO" id="GO:0015377">
    <property type="term" value="F:chloride:monoatomic cation symporter activity"/>
    <property type="evidence" value="ECO:0007669"/>
    <property type="project" value="InterPro"/>
</dbReference>
<dbReference type="InterPro" id="IPR004841">
    <property type="entry name" value="AA-permease/SLC12A_dom"/>
</dbReference>
<protein>
    <submittedName>
        <fullName evidence="9">Amino acid transporter</fullName>
    </submittedName>
</protein>
<dbReference type="PANTHER" id="PTHR11827:SF72">
    <property type="entry name" value="GH08340P"/>
    <property type="match status" value="1"/>
</dbReference>
<evidence type="ECO:0000256" key="6">
    <source>
        <dbReference type="ARBA" id="ARBA00023136"/>
    </source>
</evidence>
<sequence length="740" mass="81258">MNDLISKKANFGTLPVFLTAISTILGAVMFLRFGFAVGSVGFLGTVAIVIIGHMVTIPTAMSIAEIATNQKVEGGGEYYIISRSFGINIGASIGIALYLSQAISVAFYVIAFGEAFDPVIAWVNEVYNLGIGDKRWITIPAVLLLSILMLTKGADLGMKALYIVVATLFVSLTFFFLGSTDYNASLEKFDIMARVTESQDFFIVFAIIFPAFTGMTAGVGLSGDLKDPKKSIPWGTLSATLIGMVIYVFIGYKLAVNASPDDLVNDQLIMSKIALWGPIIPIGLAAATISSALGSIMVAPRTLQALAADNIFPTQAINIFLSRGKANTNEPVNATVVTVGLALFFVSLGSIDTVAKVISMFFMVTYGAICTISFFQHFAADPSYRPAFRSKWYISLLGAIMCLFLIFKMDAAYAVASITIMILIYFGLSKFNEDKAGMANIFQGVIFQLIRQIQVFIQKADKDDDNWRPSVICISGSSFERPTAFEMMSWISHRYGFGTYLHYIKGYYSNETNLESKEELARLIRVADISESNVYVDTMVSPSYTTAVAQALQLPSVSGKDINMMLFEFSKHQTEGIEDIMSNYPMVRASGFDTCILASSDRGLESKAEIHIWIKPSDYNNANLMILLGFVILGHPQWKKAEIKISAIVHDEELEEQKEELLQLIKTGRLPISANNVRIIERSEGVDNRQIINAHSKDADLTILGFRSEAVKQLGEEIFQGYDSIGDVLFVNSTKSKEIK</sequence>
<organism evidence="9 10">
    <name type="scientific">Reichenbachiella faecimaris</name>
    <dbReference type="NCBI Taxonomy" id="692418"/>
    <lineage>
        <taxon>Bacteria</taxon>
        <taxon>Pseudomonadati</taxon>
        <taxon>Bacteroidota</taxon>
        <taxon>Cytophagia</taxon>
        <taxon>Cytophagales</taxon>
        <taxon>Reichenbachiellaceae</taxon>
        <taxon>Reichenbachiella</taxon>
    </lineage>
</organism>
<evidence type="ECO:0000256" key="3">
    <source>
        <dbReference type="ARBA" id="ARBA00022448"/>
    </source>
</evidence>
<dbReference type="Pfam" id="PF00324">
    <property type="entry name" value="AA_permease"/>
    <property type="match status" value="1"/>
</dbReference>
<feature type="transmembrane region" description="Helical" evidence="7">
    <location>
        <begin position="201"/>
        <end position="220"/>
    </location>
</feature>
<dbReference type="FunFam" id="1.20.1740.10:FF:000013">
    <property type="entry name" value="Solute carrier family 12 member"/>
    <property type="match status" value="1"/>
</dbReference>
<name>A0A1W2GIE6_REIFA</name>
<evidence type="ECO:0000259" key="8">
    <source>
        <dbReference type="Pfam" id="PF00324"/>
    </source>
</evidence>
<feature type="transmembrane region" description="Helical" evidence="7">
    <location>
        <begin position="160"/>
        <end position="180"/>
    </location>
</feature>